<feature type="region of interest" description="Disordered" evidence="1">
    <location>
        <begin position="1"/>
        <end position="23"/>
    </location>
</feature>
<gene>
    <name evidence="2" type="ORF">OPV22_000480</name>
</gene>
<protein>
    <submittedName>
        <fullName evidence="2">Uncharacterized protein</fullName>
    </submittedName>
</protein>
<reference evidence="2 3" key="1">
    <citation type="submission" date="2022-12" db="EMBL/GenBank/DDBJ databases">
        <title>Chromosome-scale assembly of the Ensete ventricosum genome.</title>
        <authorList>
            <person name="Dussert Y."/>
            <person name="Stocks J."/>
            <person name="Wendawek A."/>
            <person name="Woldeyes F."/>
            <person name="Nichols R.A."/>
            <person name="Borrell J.S."/>
        </authorList>
    </citation>
    <scope>NUCLEOTIDE SEQUENCE [LARGE SCALE GENOMIC DNA]</scope>
    <source>
        <strain evidence="3">cv. Maze</strain>
        <tissue evidence="2">Seeds</tissue>
    </source>
</reference>
<evidence type="ECO:0000313" key="3">
    <source>
        <dbReference type="Proteomes" id="UP001222027"/>
    </source>
</evidence>
<feature type="compositionally biased region" description="Polar residues" evidence="1">
    <location>
        <begin position="1"/>
        <end position="10"/>
    </location>
</feature>
<evidence type="ECO:0000256" key="1">
    <source>
        <dbReference type="SAM" id="MobiDB-lite"/>
    </source>
</evidence>
<keyword evidence="3" id="KW-1185">Reference proteome</keyword>
<proteinExistence type="predicted"/>
<comment type="caution">
    <text evidence="2">The sequence shown here is derived from an EMBL/GenBank/DDBJ whole genome shotgun (WGS) entry which is preliminary data.</text>
</comment>
<evidence type="ECO:0000313" key="2">
    <source>
        <dbReference type="EMBL" id="KAJ8510046.1"/>
    </source>
</evidence>
<sequence>MVGRDLSSSPVPRAERSSSPTLPVATSLSSTLFRPISCLGRSLVSSGGLLRLVFLMLGFGNAPPSWVLSWF</sequence>
<name>A0AAV8QGB0_ENSVE</name>
<dbReference type="AlphaFoldDB" id="A0AAV8QGB0"/>
<dbReference type="EMBL" id="JAQQAF010000001">
    <property type="protein sequence ID" value="KAJ8510046.1"/>
    <property type="molecule type" value="Genomic_DNA"/>
</dbReference>
<dbReference type="Proteomes" id="UP001222027">
    <property type="component" value="Unassembled WGS sequence"/>
</dbReference>
<accession>A0AAV8QGB0</accession>
<organism evidence="2 3">
    <name type="scientific">Ensete ventricosum</name>
    <name type="common">Abyssinian banana</name>
    <name type="synonym">Musa ensete</name>
    <dbReference type="NCBI Taxonomy" id="4639"/>
    <lineage>
        <taxon>Eukaryota</taxon>
        <taxon>Viridiplantae</taxon>
        <taxon>Streptophyta</taxon>
        <taxon>Embryophyta</taxon>
        <taxon>Tracheophyta</taxon>
        <taxon>Spermatophyta</taxon>
        <taxon>Magnoliopsida</taxon>
        <taxon>Liliopsida</taxon>
        <taxon>Zingiberales</taxon>
        <taxon>Musaceae</taxon>
        <taxon>Ensete</taxon>
    </lineage>
</organism>